<comment type="caution">
    <text evidence="3">The sequence shown here is derived from an EMBL/GenBank/DDBJ whole genome shotgun (WGS) entry which is preliminary data.</text>
</comment>
<feature type="domain" description="2,6-dihydroxypyridine 3-monooxygenase substrate binding" evidence="2">
    <location>
        <begin position="215"/>
        <end position="344"/>
    </location>
</feature>
<dbReference type="Proteomes" id="UP001324427">
    <property type="component" value="Unassembled WGS sequence"/>
</dbReference>
<name>A0AAV9JPE9_9PEZI</name>
<protein>
    <recommendedName>
        <fullName evidence="2">2,6-dihydroxypyridine 3-monooxygenase substrate binding domain-containing protein</fullName>
    </recommendedName>
</protein>
<feature type="compositionally biased region" description="Low complexity" evidence="1">
    <location>
        <begin position="1"/>
        <end position="16"/>
    </location>
</feature>
<dbReference type="Gene3D" id="3.50.50.60">
    <property type="entry name" value="FAD/NAD(P)-binding domain"/>
    <property type="match status" value="1"/>
</dbReference>
<organism evidence="3 4">
    <name type="scientific">Oleoguttula mirabilis</name>
    <dbReference type="NCBI Taxonomy" id="1507867"/>
    <lineage>
        <taxon>Eukaryota</taxon>
        <taxon>Fungi</taxon>
        <taxon>Dikarya</taxon>
        <taxon>Ascomycota</taxon>
        <taxon>Pezizomycotina</taxon>
        <taxon>Dothideomycetes</taxon>
        <taxon>Dothideomycetidae</taxon>
        <taxon>Mycosphaerellales</taxon>
        <taxon>Teratosphaeriaceae</taxon>
        <taxon>Oleoguttula</taxon>
    </lineage>
</organism>
<dbReference type="EMBL" id="JAVFHQ010000011">
    <property type="protein sequence ID" value="KAK4547267.1"/>
    <property type="molecule type" value="Genomic_DNA"/>
</dbReference>
<dbReference type="PANTHER" id="PTHR47469:SF2">
    <property type="entry name" value="OS06G0597600 PROTEIN"/>
    <property type="match status" value="1"/>
</dbReference>
<dbReference type="Gene3D" id="3.30.9.60">
    <property type="match status" value="1"/>
</dbReference>
<dbReference type="PRINTS" id="PR00420">
    <property type="entry name" value="RNGMNOXGNASE"/>
</dbReference>
<evidence type="ECO:0000313" key="3">
    <source>
        <dbReference type="EMBL" id="KAK4547267.1"/>
    </source>
</evidence>
<reference evidence="3 4" key="1">
    <citation type="submission" date="2021-11" db="EMBL/GenBank/DDBJ databases">
        <title>Black yeast isolated from Biological Soil Crust.</title>
        <authorList>
            <person name="Kurbessoian T."/>
        </authorList>
    </citation>
    <scope>NUCLEOTIDE SEQUENCE [LARGE SCALE GENOMIC DNA]</scope>
    <source>
        <strain evidence="3 4">CCFEE 5522</strain>
    </source>
</reference>
<evidence type="ECO:0000259" key="2">
    <source>
        <dbReference type="Pfam" id="PF22607"/>
    </source>
</evidence>
<sequence>MAVENSTTNGTSHTNGEAANGTIRKPEIVIVGGSLGGLFAGVALKSHGYNTTLLERTPENLLHNQGAGIVAGGDTIEFFKRYDRTGKPVAVPSYKRLYLNQKGDVIHEEVNRQNMTSWDLCYYLLRANYDRIDSPYLEGGKLPEVRPTDGKVTYRSGCTVTDLEDQGSQVRVHFKRRQDDGTEIDDFIQTDHVVAADGPSSSIRAIFEPDIQRKYAGYCVIRGTVPELEVTEAAREVFAERFCFFHAPGIQNLTYTIAGEHGNTNPGHRLLNFVWYANFPEGEPELEKLMTDKDGRRRHITIPPGMISWDAWEMVKSMGHARLPPQMAEMADKTKAPFVQCITDVIAPKNLFMSDKVVLIGDALAGFRPHTVASTSQAAFNAMSLVEWFDGRIDRTQFVKQTMQFARELQDMGVKIGNRSQFETLPVEEYIKDRNFASIKREDREYPEWTMHGLDKA</sequence>
<evidence type="ECO:0000256" key="1">
    <source>
        <dbReference type="SAM" id="MobiDB-lite"/>
    </source>
</evidence>
<dbReference type="PANTHER" id="PTHR47469">
    <property type="entry name" value="MONOOXYGENASE-LIKE"/>
    <property type="match status" value="1"/>
</dbReference>
<evidence type="ECO:0000313" key="4">
    <source>
        <dbReference type="Proteomes" id="UP001324427"/>
    </source>
</evidence>
<dbReference type="SUPFAM" id="SSF51905">
    <property type="entry name" value="FAD/NAD(P)-binding domain"/>
    <property type="match status" value="1"/>
</dbReference>
<dbReference type="InterPro" id="IPR054707">
    <property type="entry name" value="DhpH_subs-bd"/>
</dbReference>
<gene>
    <name evidence="3" type="ORF">LTR36_000922</name>
</gene>
<dbReference type="Pfam" id="PF22607">
    <property type="entry name" value="FAD_binding-like"/>
    <property type="match status" value="1"/>
</dbReference>
<dbReference type="SUPFAM" id="SSF54373">
    <property type="entry name" value="FAD-linked reductases, C-terminal domain"/>
    <property type="match status" value="1"/>
</dbReference>
<dbReference type="AlphaFoldDB" id="A0AAV9JPE9"/>
<accession>A0AAV9JPE9</accession>
<proteinExistence type="predicted"/>
<dbReference type="InterPro" id="IPR036188">
    <property type="entry name" value="FAD/NAD-bd_sf"/>
</dbReference>
<feature type="region of interest" description="Disordered" evidence="1">
    <location>
        <begin position="1"/>
        <end position="20"/>
    </location>
</feature>
<dbReference type="InterPro" id="IPR053212">
    <property type="entry name" value="DHP_3-monooxygenase"/>
</dbReference>
<keyword evidence="4" id="KW-1185">Reference proteome</keyword>